<reference evidence="1" key="1">
    <citation type="submission" date="2015-07" db="EMBL/GenBank/DDBJ databases">
        <title>Adaptation to a free-living lifestyle via gene acquisitions in the diplomonad Trepomonas sp. PC1.</title>
        <authorList>
            <person name="Xu F."/>
            <person name="Jerlstrom-Hultqvist J."/>
            <person name="Kolisko M."/>
            <person name="Simpson A.G.B."/>
            <person name="Roger A.J."/>
            <person name="Svard S.G."/>
            <person name="Andersson J.O."/>
        </authorList>
    </citation>
    <scope>NUCLEOTIDE SEQUENCE</scope>
    <source>
        <strain evidence="1">PC1</strain>
    </source>
</reference>
<feature type="non-terminal residue" evidence="1">
    <location>
        <position position="1"/>
    </location>
</feature>
<sequence>LFSMLQYSPHHYMELNQFLEQYVCAEWSMSQLQTAEDQQIVKNCIILTQNQYKKDCFKDRKDFNYVVALNLTQALDGLFDGCNIVAMFCPLVSTLNSHSFANCPLVSVVLPNVRSLGAEVFYRCADINFVLLENVKRIQERVFDQNCKFKQLIVPKMTHFMCNVDKIEEMEAPLLQVVSCQFLKHFTKEKLFEKFPALQVAQISCTCGATITKEQCPHLNAKQQAIEYFQLRTSQNNETKMLMNLIYSLKKESDEKIFKKDQQIEKLSKQVALLKSKCQVG</sequence>
<evidence type="ECO:0000313" key="1">
    <source>
        <dbReference type="EMBL" id="JAP90654.1"/>
    </source>
</evidence>
<gene>
    <name evidence="1" type="ORF">TPC1_20047</name>
</gene>
<dbReference type="Pfam" id="PF13306">
    <property type="entry name" value="LRR_5"/>
    <property type="match status" value="1"/>
</dbReference>
<feature type="non-terminal residue" evidence="1">
    <location>
        <position position="281"/>
    </location>
</feature>
<protein>
    <submittedName>
        <fullName evidence="1">Leucine rich repeats-containing protein</fullName>
    </submittedName>
</protein>
<dbReference type="EMBL" id="GDID01005952">
    <property type="protein sequence ID" value="JAP90654.1"/>
    <property type="molecule type" value="Transcribed_RNA"/>
</dbReference>
<proteinExistence type="predicted"/>
<accession>A0A146K432</accession>
<dbReference type="InterPro" id="IPR032675">
    <property type="entry name" value="LRR_dom_sf"/>
</dbReference>
<organism evidence="1">
    <name type="scientific">Trepomonas sp. PC1</name>
    <dbReference type="NCBI Taxonomy" id="1076344"/>
    <lineage>
        <taxon>Eukaryota</taxon>
        <taxon>Metamonada</taxon>
        <taxon>Diplomonadida</taxon>
        <taxon>Hexamitidae</taxon>
        <taxon>Hexamitinae</taxon>
        <taxon>Trepomonas</taxon>
    </lineage>
</organism>
<name>A0A146K432_9EUKA</name>
<dbReference type="Gene3D" id="3.80.10.10">
    <property type="entry name" value="Ribonuclease Inhibitor"/>
    <property type="match status" value="1"/>
</dbReference>
<dbReference type="InterPro" id="IPR026906">
    <property type="entry name" value="LRR_5"/>
</dbReference>
<dbReference type="AlphaFoldDB" id="A0A146K432"/>